<name>A0A6A6HVX7_9PLEO</name>
<keyword evidence="1" id="KW-0472">Membrane</keyword>
<evidence type="ECO:0000256" key="1">
    <source>
        <dbReference type="SAM" id="Phobius"/>
    </source>
</evidence>
<dbReference type="Proteomes" id="UP000800094">
    <property type="component" value="Unassembled WGS sequence"/>
</dbReference>
<keyword evidence="1" id="KW-1133">Transmembrane helix</keyword>
<feature type="transmembrane region" description="Helical" evidence="1">
    <location>
        <begin position="47"/>
        <end position="67"/>
    </location>
</feature>
<dbReference type="RefSeq" id="XP_033677211.1">
    <property type="nucleotide sequence ID" value="XM_033820069.1"/>
</dbReference>
<proteinExistence type="predicted"/>
<keyword evidence="1" id="KW-0812">Transmembrane</keyword>
<evidence type="ECO:0000313" key="2">
    <source>
        <dbReference type="EMBL" id="KAF2242207.1"/>
    </source>
</evidence>
<reference evidence="2" key="1">
    <citation type="journal article" date="2020" name="Stud. Mycol.">
        <title>101 Dothideomycetes genomes: a test case for predicting lifestyles and emergence of pathogens.</title>
        <authorList>
            <person name="Haridas S."/>
            <person name="Albert R."/>
            <person name="Binder M."/>
            <person name="Bloem J."/>
            <person name="Labutti K."/>
            <person name="Salamov A."/>
            <person name="Andreopoulos B."/>
            <person name="Baker S."/>
            <person name="Barry K."/>
            <person name="Bills G."/>
            <person name="Bluhm B."/>
            <person name="Cannon C."/>
            <person name="Castanera R."/>
            <person name="Culley D."/>
            <person name="Daum C."/>
            <person name="Ezra D."/>
            <person name="Gonzalez J."/>
            <person name="Henrissat B."/>
            <person name="Kuo A."/>
            <person name="Liang C."/>
            <person name="Lipzen A."/>
            <person name="Lutzoni F."/>
            <person name="Magnuson J."/>
            <person name="Mondo S."/>
            <person name="Nolan M."/>
            <person name="Ohm R."/>
            <person name="Pangilinan J."/>
            <person name="Park H.-J."/>
            <person name="Ramirez L."/>
            <person name="Alfaro M."/>
            <person name="Sun H."/>
            <person name="Tritt A."/>
            <person name="Yoshinaga Y."/>
            <person name="Zwiers L.-H."/>
            <person name="Turgeon B."/>
            <person name="Goodwin S."/>
            <person name="Spatafora J."/>
            <person name="Crous P."/>
            <person name="Grigoriev I."/>
        </authorList>
    </citation>
    <scope>NUCLEOTIDE SEQUENCE</scope>
    <source>
        <strain evidence="2">CBS 122368</strain>
    </source>
</reference>
<gene>
    <name evidence="2" type="ORF">BU26DRAFT_156823</name>
</gene>
<accession>A0A6A6HVX7</accession>
<protein>
    <submittedName>
        <fullName evidence="2">Uncharacterized protein</fullName>
    </submittedName>
</protein>
<evidence type="ECO:0000313" key="3">
    <source>
        <dbReference type="Proteomes" id="UP000800094"/>
    </source>
</evidence>
<dbReference type="GeneID" id="54573399"/>
<dbReference type="EMBL" id="ML987208">
    <property type="protein sequence ID" value="KAF2242207.1"/>
    <property type="molecule type" value="Genomic_DNA"/>
</dbReference>
<sequence>MRSSKPDIKCTACIVSSLLDAAASSEKKVSTATRNRKEILMGRTGYFFSAGVASGAAAGAGAGAAAAGSSSFSKSGRSVIGPLVALMPGAGLGGIDAGSEAVGAGAGVVVAGVSVAFASAGFGSDGAVVGCCASAAVGGGGATAPAGSGAETKNMLVRGDVQEVKTVHGKGRKKVGVSERKEKAVCSRMDVVWAWSHERS</sequence>
<organism evidence="2 3">
    <name type="scientific">Trematosphaeria pertusa</name>
    <dbReference type="NCBI Taxonomy" id="390896"/>
    <lineage>
        <taxon>Eukaryota</taxon>
        <taxon>Fungi</taxon>
        <taxon>Dikarya</taxon>
        <taxon>Ascomycota</taxon>
        <taxon>Pezizomycotina</taxon>
        <taxon>Dothideomycetes</taxon>
        <taxon>Pleosporomycetidae</taxon>
        <taxon>Pleosporales</taxon>
        <taxon>Massarineae</taxon>
        <taxon>Trematosphaeriaceae</taxon>
        <taxon>Trematosphaeria</taxon>
    </lineage>
</organism>
<keyword evidence="3" id="KW-1185">Reference proteome</keyword>
<dbReference type="AlphaFoldDB" id="A0A6A6HVX7"/>